<gene>
    <name evidence="2" type="ORF">FEE95_10200</name>
</gene>
<organism evidence="2 3">
    <name type="scientific">Maribacter algarum</name>
    <name type="common">ex Zhang et al. 2020</name>
    <dbReference type="NCBI Taxonomy" id="2578118"/>
    <lineage>
        <taxon>Bacteria</taxon>
        <taxon>Pseudomonadati</taxon>
        <taxon>Bacteroidota</taxon>
        <taxon>Flavobacteriia</taxon>
        <taxon>Flavobacteriales</taxon>
        <taxon>Flavobacteriaceae</taxon>
        <taxon>Maribacter</taxon>
    </lineage>
</organism>
<dbReference type="RefSeq" id="WP_138657846.1">
    <property type="nucleotide sequence ID" value="NZ_VATY01000002.1"/>
</dbReference>
<evidence type="ECO:0000313" key="2">
    <source>
        <dbReference type="EMBL" id="TMM56862.1"/>
    </source>
</evidence>
<dbReference type="Pfam" id="PF09912">
    <property type="entry name" value="DUF2141"/>
    <property type="match status" value="1"/>
</dbReference>
<proteinExistence type="predicted"/>
<sequence length="139" mass="15437">MIHLVRILLLLLATTVVHAQEETTTIEVEITHIDNDEGQMLIGLYDSESNWLKKLYKGTFGVIEYGSSSAIFKDVPSGTYAISVFHDENNDGKLDTNFFGIPSEDTGSSNDAPAMFGPPKWEDAKFEVKGRTVKQVIQL</sequence>
<keyword evidence="1" id="KW-0732">Signal</keyword>
<dbReference type="Proteomes" id="UP000310314">
    <property type="component" value="Unassembled WGS sequence"/>
</dbReference>
<evidence type="ECO:0000256" key="1">
    <source>
        <dbReference type="SAM" id="SignalP"/>
    </source>
</evidence>
<dbReference type="InterPro" id="IPR018673">
    <property type="entry name" value="DUF2141"/>
</dbReference>
<dbReference type="AlphaFoldDB" id="A0A5S3PQ80"/>
<comment type="caution">
    <text evidence="2">The sequence shown here is derived from an EMBL/GenBank/DDBJ whole genome shotgun (WGS) entry which is preliminary data.</text>
</comment>
<reference evidence="2 3" key="1">
    <citation type="submission" date="2019-05" db="EMBL/GenBank/DDBJ databases">
        <authorList>
            <person name="Zhang J.-Y."/>
            <person name="Feg X."/>
            <person name="Du Z.-J."/>
        </authorList>
    </citation>
    <scope>NUCLEOTIDE SEQUENCE [LARGE SCALE GENOMIC DNA]</scope>
    <source>
        <strain evidence="2 3">RZ26</strain>
    </source>
</reference>
<dbReference type="EMBL" id="VATY01000002">
    <property type="protein sequence ID" value="TMM56862.1"/>
    <property type="molecule type" value="Genomic_DNA"/>
</dbReference>
<dbReference type="OrthoDB" id="9788332at2"/>
<feature type="signal peptide" evidence="1">
    <location>
        <begin position="1"/>
        <end position="19"/>
    </location>
</feature>
<keyword evidence="3" id="KW-1185">Reference proteome</keyword>
<feature type="chain" id="PRO_5024451020" evidence="1">
    <location>
        <begin position="20"/>
        <end position="139"/>
    </location>
</feature>
<accession>A0A5S3PQ80</accession>
<protein>
    <submittedName>
        <fullName evidence="2">DUF2141 domain-containing protein</fullName>
    </submittedName>
</protein>
<name>A0A5S3PQ80_9FLAO</name>
<evidence type="ECO:0000313" key="3">
    <source>
        <dbReference type="Proteomes" id="UP000310314"/>
    </source>
</evidence>